<evidence type="ECO:0000313" key="2">
    <source>
        <dbReference type="Proteomes" id="UP001153332"/>
    </source>
</evidence>
<organism evidence="1 2">
    <name type="scientific">Lasiodiplodia mahajangana</name>
    <dbReference type="NCBI Taxonomy" id="1108764"/>
    <lineage>
        <taxon>Eukaryota</taxon>
        <taxon>Fungi</taxon>
        <taxon>Dikarya</taxon>
        <taxon>Ascomycota</taxon>
        <taxon>Pezizomycotina</taxon>
        <taxon>Dothideomycetes</taxon>
        <taxon>Dothideomycetes incertae sedis</taxon>
        <taxon>Botryosphaeriales</taxon>
        <taxon>Botryosphaeriaceae</taxon>
        <taxon>Lasiodiplodia</taxon>
    </lineage>
</organism>
<dbReference type="EMBL" id="JAPUUL010002234">
    <property type="protein sequence ID" value="KAJ8125670.1"/>
    <property type="molecule type" value="Genomic_DNA"/>
</dbReference>
<dbReference type="Proteomes" id="UP001153332">
    <property type="component" value="Unassembled WGS sequence"/>
</dbReference>
<protein>
    <submittedName>
        <fullName evidence="1">Uncharacterized protein</fullName>
    </submittedName>
</protein>
<evidence type="ECO:0000313" key="1">
    <source>
        <dbReference type="EMBL" id="KAJ8125670.1"/>
    </source>
</evidence>
<sequence>MEGSCGTCQKLWCLLTDKWAKGDIKLSAFSDETSCPHHVPLTRLFAQNQRDSARIKKFDGFDCASLTDGLDNSWDLQLLNNPSVLDHPGQGYVCDTECVDTDLIRQWKHTCLRAHGKKCNNPMSIWSARPAWLIDVERKCLVSGHKSSGGFVALSYTYGNGPSSSFKIDSDASLSRLQEPGSINIPDISSHIPPMIKHAICLTSILGERFLWADALCIPHFDKAKTAEELNLMGAIYANAVVTIVVTDATSEEGILGLKDISSPRKLEQHIIPFGVERMVARRFEDFPVSGFDRPYNSRGWTYQEFMLSPRKLIFDKNGLIWECSCSYSMEWPDPSEDVHEARGRELDRIGITEFQDTQSMHQILSDFNRREFTYDVDALPSIAGLLSIFSRVDESGFLYGLPVWLFDSALGWRIHTETSESTVQGRPLQRRTALSNSSKLDRVDLGPSGLPSWSWVGWKGRFSTDHCDDPRIHESRYSVRRTFPITEWFTANSPIASVPERRRIFSTWSAEREKYRDAGTPLPPGWTRHDANMRRRTSYCWVGVFPNEWGPFIYKHEGLIHEGGAYWYCPIPVANVNASTMPSMPEQTEYLFCATYKASLWTARADDEKNPTIVNLLNTKEERVGFLEPTNGLEDFLPTMEKRVELVAISRFEQHDTNIKRKYSIEMTEHMAVLWVEWENGVAYRCGYGEVEKEEWDKLPLERIELVLG</sequence>
<keyword evidence="2" id="KW-1185">Reference proteome</keyword>
<accession>A0ACC2JDW1</accession>
<comment type="caution">
    <text evidence="1">The sequence shown here is derived from an EMBL/GenBank/DDBJ whole genome shotgun (WGS) entry which is preliminary data.</text>
</comment>
<proteinExistence type="predicted"/>
<reference evidence="1" key="1">
    <citation type="submission" date="2022-12" db="EMBL/GenBank/DDBJ databases">
        <title>Genome Sequence of Lasiodiplodia mahajangana.</title>
        <authorList>
            <person name="Buettner E."/>
        </authorList>
    </citation>
    <scope>NUCLEOTIDE SEQUENCE</scope>
    <source>
        <strain evidence="1">VT137</strain>
    </source>
</reference>
<name>A0ACC2JDW1_9PEZI</name>
<gene>
    <name evidence="1" type="ORF">O1611_g7967</name>
</gene>